<dbReference type="SMART" id="SM01332">
    <property type="entry name" value="Cyclin_C"/>
    <property type="match status" value="1"/>
</dbReference>
<keyword evidence="2 4" id="KW-0195">Cyclin</keyword>
<dbReference type="Pfam" id="PF00134">
    <property type="entry name" value="Cyclin_N"/>
    <property type="match status" value="1"/>
</dbReference>
<dbReference type="InterPro" id="IPR006671">
    <property type="entry name" value="Cyclin_N"/>
</dbReference>
<evidence type="ECO:0000256" key="3">
    <source>
        <dbReference type="ARBA" id="ARBA00023306"/>
    </source>
</evidence>
<feature type="domain" description="Cyclin C-terminal" evidence="7">
    <location>
        <begin position="158"/>
        <end position="279"/>
    </location>
</feature>
<evidence type="ECO:0000259" key="6">
    <source>
        <dbReference type="SMART" id="SM00385"/>
    </source>
</evidence>
<dbReference type="InterPro" id="IPR048258">
    <property type="entry name" value="Cyclins_cyclin-box"/>
</dbReference>
<dbReference type="InterPro" id="IPR004367">
    <property type="entry name" value="Cyclin_C-dom"/>
</dbReference>
<keyword evidence="1" id="KW-0132">Cell division</keyword>
<evidence type="ECO:0000313" key="8">
    <source>
        <dbReference type="EMBL" id="SSX21346.1"/>
    </source>
</evidence>
<sequence>MDLKCLEVVCETADNNFAENDNAISQDPRVIRNLLALERATIPHLDYFRIVQPDLKPYMRKIVTTWMLEVCDEQRCEEQVFPLAVNYMDRFLCLCPISRTQLQLLGTCCLLLASKIRQCHALTVDLLCAYTDHSVTPDQIRSWELLVVSTLQWNLSAITGFDYVDHILERVPWGSENPHIRQHAHTLVSVCYTETTFIQITPSLLACACICAATRGINSPSAPFALGDICRLIQIDPFDVEFTVRHIEQVVAKETAALQKQVYKSHSYTNSSSGKMPSSCAADVGQPETPTDIQDVYF</sequence>
<dbReference type="PANTHER" id="PTHR10177">
    <property type="entry name" value="CYCLINS"/>
    <property type="match status" value="1"/>
</dbReference>
<dbReference type="EMBL" id="UFQT01000187">
    <property type="protein sequence ID" value="SSX21346.1"/>
    <property type="molecule type" value="Genomic_DNA"/>
</dbReference>
<feature type="region of interest" description="Disordered" evidence="5">
    <location>
        <begin position="268"/>
        <end position="291"/>
    </location>
</feature>
<dbReference type="SMART" id="SM00385">
    <property type="entry name" value="CYCLIN"/>
    <property type="match status" value="2"/>
</dbReference>
<feature type="domain" description="Cyclin-like" evidence="6">
    <location>
        <begin position="162"/>
        <end position="249"/>
    </location>
</feature>
<organism evidence="8">
    <name type="scientific">Culicoides sonorensis</name>
    <name type="common">Biting midge</name>
    <dbReference type="NCBI Taxonomy" id="179676"/>
    <lineage>
        <taxon>Eukaryota</taxon>
        <taxon>Metazoa</taxon>
        <taxon>Ecdysozoa</taxon>
        <taxon>Arthropoda</taxon>
        <taxon>Hexapoda</taxon>
        <taxon>Insecta</taxon>
        <taxon>Pterygota</taxon>
        <taxon>Neoptera</taxon>
        <taxon>Endopterygota</taxon>
        <taxon>Diptera</taxon>
        <taxon>Nematocera</taxon>
        <taxon>Chironomoidea</taxon>
        <taxon>Ceratopogonidae</taxon>
        <taxon>Ceratopogoninae</taxon>
        <taxon>Culicoides</taxon>
        <taxon>Monoculicoides</taxon>
    </lineage>
</organism>
<evidence type="ECO:0000256" key="4">
    <source>
        <dbReference type="RuleBase" id="RU000383"/>
    </source>
</evidence>
<dbReference type="InterPro" id="IPR036915">
    <property type="entry name" value="Cyclin-like_sf"/>
</dbReference>
<dbReference type="OMA" id="CDYCRRV"/>
<dbReference type="GO" id="GO:0051301">
    <property type="term" value="P:cell division"/>
    <property type="evidence" value="ECO:0007669"/>
    <property type="project" value="UniProtKB-KW"/>
</dbReference>
<dbReference type="Pfam" id="PF02984">
    <property type="entry name" value="Cyclin_C"/>
    <property type="match status" value="1"/>
</dbReference>
<dbReference type="Gene3D" id="1.10.472.10">
    <property type="entry name" value="Cyclin-like"/>
    <property type="match status" value="2"/>
</dbReference>
<dbReference type="VEuPathDB" id="VectorBase:CSON004459"/>
<dbReference type="GO" id="GO:0000278">
    <property type="term" value="P:mitotic cell cycle"/>
    <property type="evidence" value="ECO:0007669"/>
    <property type="project" value="UniProtKB-ARBA"/>
</dbReference>
<gene>
    <name evidence="8" type="primary">CSON004459</name>
</gene>
<accession>A0A336LTH5</accession>
<proteinExistence type="inferred from homology"/>
<name>A0A336LTH5_CULSO</name>
<keyword evidence="3" id="KW-0131">Cell cycle</keyword>
<reference evidence="8" key="1">
    <citation type="submission" date="2018-07" db="EMBL/GenBank/DDBJ databases">
        <authorList>
            <person name="Quirk P.G."/>
            <person name="Krulwich T.A."/>
        </authorList>
    </citation>
    <scope>NUCLEOTIDE SEQUENCE</scope>
</reference>
<dbReference type="AlphaFoldDB" id="A0A336LTH5"/>
<evidence type="ECO:0000256" key="2">
    <source>
        <dbReference type="ARBA" id="ARBA00023127"/>
    </source>
</evidence>
<evidence type="ECO:0000259" key="7">
    <source>
        <dbReference type="SMART" id="SM01332"/>
    </source>
</evidence>
<dbReference type="PROSITE" id="PS00292">
    <property type="entry name" value="CYCLINS"/>
    <property type="match status" value="1"/>
</dbReference>
<comment type="similarity">
    <text evidence="4">Belongs to the cyclin family.</text>
</comment>
<dbReference type="CDD" id="cd20516">
    <property type="entry name" value="CYCLIN_CCND_rpt2"/>
    <property type="match status" value="1"/>
</dbReference>
<dbReference type="FunFam" id="1.10.472.10:FF:000003">
    <property type="entry name" value="G1/S-specific cyclin-D2"/>
    <property type="match status" value="1"/>
</dbReference>
<dbReference type="SUPFAM" id="SSF47954">
    <property type="entry name" value="Cyclin-like"/>
    <property type="match status" value="2"/>
</dbReference>
<dbReference type="InterPro" id="IPR013763">
    <property type="entry name" value="Cyclin-like_dom"/>
</dbReference>
<evidence type="ECO:0000256" key="1">
    <source>
        <dbReference type="ARBA" id="ARBA00022618"/>
    </source>
</evidence>
<protein>
    <submittedName>
        <fullName evidence="8">CSON004459 protein</fullName>
    </submittedName>
</protein>
<dbReference type="InterPro" id="IPR039361">
    <property type="entry name" value="Cyclin"/>
</dbReference>
<feature type="domain" description="Cyclin-like" evidence="6">
    <location>
        <begin position="65"/>
        <end position="149"/>
    </location>
</feature>
<evidence type="ECO:0000256" key="5">
    <source>
        <dbReference type="SAM" id="MobiDB-lite"/>
    </source>
</evidence>